<evidence type="ECO:0000256" key="1">
    <source>
        <dbReference type="SAM" id="SignalP"/>
    </source>
</evidence>
<dbReference type="Proteomes" id="UP000006727">
    <property type="component" value="Chromosome 3"/>
</dbReference>
<feature type="chain" id="PRO_5029504619" evidence="1">
    <location>
        <begin position="17"/>
        <end position="104"/>
    </location>
</feature>
<proteinExistence type="predicted"/>
<dbReference type="EMBL" id="ABEU02000003">
    <property type="status" value="NOT_ANNOTATED_CDS"/>
    <property type="molecule type" value="Genomic_DNA"/>
</dbReference>
<evidence type="ECO:0000313" key="2">
    <source>
        <dbReference type="EnsemblPlants" id="PAC:32944960.CDS.1"/>
    </source>
</evidence>
<keyword evidence="3" id="KW-1185">Reference proteome</keyword>
<organism evidence="2 3">
    <name type="scientific">Physcomitrium patens</name>
    <name type="common">Spreading-leaved earth moss</name>
    <name type="synonym">Physcomitrella patens</name>
    <dbReference type="NCBI Taxonomy" id="3218"/>
    <lineage>
        <taxon>Eukaryota</taxon>
        <taxon>Viridiplantae</taxon>
        <taxon>Streptophyta</taxon>
        <taxon>Embryophyta</taxon>
        <taxon>Bryophyta</taxon>
        <taxon>Bryophytina</taxon>
        <taxon>Bryopsida</taxon>
        <taxon>Funariidae</taxon>
        <taxon>Funariales</taxon>
        <taxon>Funariaceae</taxon>
        <taxon>Physcomitrium</taxon>
    </lineage>
</organism>
<reference evidence="2 3" key="1">
    <citation type="journal article" date="2008" name="Science">
        <title>The Physcomitrella genome reveals evolutionary insights into the conquest of land by plants.</title>
        <authorList>
            <person name="Rensing S."/>
            <person name="Lang D."/>
            <person name="Zimmer A."/>
            <person name="Terry A."/>
            <person name="Salamov A."/>
            <person name="Shapiro H."/>
            <person name="Nishiyama T."/>
            <person name="Perroud P.-F."/>
            <person name="Lindquist E."/>
            <person name="Kamisugi Y."/>
            <person name="Tanahashi T."/>
            <person name="Sakakibara K."/>
            <person name="Fujita T."/>
            <person name="Oishi K."/>
            <person name="Shin-I T."/>
            <person name="Kuroki Y."/>
            <person name="Toyoda A."/>
            <person name="Suzuki Y."/>
            <person name="Hashimoto A."/>
            <person name="Yamaguchi K."/>
            <person name="Sugano A."/>
            <person name="Kohara Y."/>
            <person name="Fujiyama A."/>
            <person name="Anterola A."/>
            <person name="Aoki S."/>
            <person name="Ashton N."/>
            <person name="Barbazuk W.B."/>
            <person name="Barker E."/>
            <person name="Bennetzen J."/>
            <person name="Bezanilla M."/>
            <person name="Blankenship R."/>
            <person name="Cho S.H."/>
            <person name="Dutcher S."/>
            <person name="Estelle M."/>
            <person name="Fawcett J.A."/>
            <person name="Gundlach H."/>
            <person name="Hanada K."/>
            <person name="Heyl A."/>
            <person name="Hicks K.A."/>
            <person name="Hugh J."/>
            <person name="Lohr M."/>
            <person name="Mayer K."/>
            <person name="Melkozernov A."/>
            <person name="Murata T."/>
            <person name="Nelson D."/>
            <person name="Pils B."/>
            <person name="Prigge M."/>
            <person name="Reiss B."/>
            <person name="Renner T."/>
            <person name="Rombauts S."/>
            <person name="Rushton P."/>
            <person name="Sanderfoot A."/>
            <person name="Schween G."/>
            <person name="Shiu S.-H."/>
            <person name="Stueber K."/>
            <person name="Theodoulou F.L."/>
            <person name="Tu H."/>
            <person name="Van de Peer Y."/>
            <person name="Verrier P.J."/>
            <person name="Waters E."/>
            <person name="Wood A."/>
            <person name="Yang L."/>
            <person name="Cove D."/>
            <person name="Cuming A."/>
            <person name="Hasebe M."/>
            <person name="Lucas S."/>
            <person name="Mishler D.B."/>
            <person name="Reski R."/>
            <person name="Grigoriev I."/>
            <person name="Quatrano R.S."/>
            <person name="Boore J.L."/>
        </authorList>
    </citation>
    <scope>NUCLEOTIDE SEQUENCE [LARGE SCALE GENOMIC DNA]</scope>
    <source>
        <strain evidence="2 3">cv. Gransden 2004</strain>
    </source>
</reference>
<dbReference type="EnsemblPlants" id="Pp3c3_8820V3.1">
    <property type="protein sequence ID" value="PAC:32944960.CDS.1"/>
    <property type="gene ID" value="Pp3c3_8820"/>
</dbReference>
<name>A0A7I3ZDR9_PHYPA</name>
<dbReference type="InParanoid" id="A0A7I3ZDR9"/>
<evidence type="ECO:0000313" key="3">
    <source>
        <dbReference type="Proteomes" id="UP000006727"/>
    </source>
</evidence>
<accession>A0A7I3ZDR9</accession>
<reference evidence="2 3" key="2">
    <citation type="journal article" date="2018" name="Plant J.">
        <title>The Physcomitrella patens chromosome-scale assembly reveals moss genome structure and evolution.</title>
        <authorList>
            <person name="Lang D."/>
            <person name="Ullrich K.K."/>
            <person name="Murat F."/>
            <person name="Fuchs J."/>
            <person name="Jenkins J."/>
            <person name="Haas F.B."/>
            <person name="Piednoel M."/>
            <person name="Gundlach H."/>
            <person name="Van Bel M."/>
            <person name="Meyberg R."/>
            <person name="Vives C."/>
            <person name="Morata J."/>
            <person name="Symeonidi A."/>
            <person name="Hiss M."/>
            <person name="Muchero W."/>
            <person name="Kamisugi Y."/>
            <person name="Saleh O."/>
            <person name="Blanc G."/>
            <person name="Decker E.L."/>
            <person name="van Gessel N."/>
            <person name="Grimwood J."/>
            <person name="Hayes R.D."/>
            <person name="Graham S.W."/>
            <person name="Gunter L.E."/>
            <person name="McDaniel S.F."/>
            <person name="Hoernstein S.N.W."/>
            <person name="Larsson A."/>
            <person name="Li F.W."/>
            <person name="Perroud P.F."/>
            <person name="Phillips J."/>
            <person name="Ranjan P."/>
            <person name="Rokshar D.S."/>
            <person name="Rothfels C.J."/>
            <person name="Schneider L."/>
            <person name="Shu S."/>
            <person name="Stevenson D.W."/>
            <person name="Thummler F."/>
            <person name="Tillich M."/>
            <person name="Villarreal Aguilar J.C."/>
            <person name="Widiez T."/>
            <person name="Wong G.K."/>
            <person name="Wymore A."/>
            <person name="Zhang Y."/>
            <person name="Zimmer A.D."/>
            <person name="Quatrano R.S."/>
            <person name="Mayer K.F.X."/>
            <person name="Goodstein D."/>
            <person name="Casacuberta J.M."/>
            <person name="Vandepoele K."/>
            <person name="Reski R."/>
            <person name="Cuming A.C."/>
            <person name="Tuskan G.A."/>
            <person name="Maumus F."/>
            <person name="Salse J."/>
            <person name="Schmutz J."/>
            <person name="Rensing S.A."/>
        </authorList>
    </citation>
    <scope>NUCLEOTIDE SEQUENCE [LARGE SCALE GENOMIC DNA]</scope>
    <source>
        <strain evidence="2 3">cv. Gransden 2004</strain>
    </source>
</reference>
<protein>
    <submittedName>
        <fullName evidence="2">Uncharacterized protein</fullName>
    </submittedName>
</protein>
<reference evidence="2" key="3">
    <citation type="submission" date="2020-12" db="UniProtKB">
        <authorList>
            <consortium name="EnsemblPlants"/>
        </authorList>
    </citation>
    <scope>IDENTIFICATION</scope>
</reference>
<keyword evidence="1" id="KW-0732">Signal</keyword>
<feature type="signal peptide" evidence="1">
    <location>
        <begin position="1"/>
        <end position="16"/>
    </location>
</feature>
<dbReference type="AlphaFoldDB" id="A0A7I3ZDR9"/>
<sequence>IFIFILFFCCLCLVKSVTLVVSEHDGSKLKSLSFSAIAAARRVKVSSTLLGLGGPPERFYEPSYSSLLSFTSLNPNEKDFGKASKLIRDHDLKYLAVAKYVLLS</sequence>
<dbReference type="Gramene" id="Pp3c3_8820V3.1">
    <property type="protein sequence ID" value="PAC:32944960.CDS.1"/>
    <property type="gene ID" value="Pp3c3_8820"/>
</dbReference>